<dbReference type="InterPro" id="IPR001789">
    <property type="entry name" value="Sig_transdc_resp-reg_receiver"/>
</dbReference>
<accession>A0A5J4L481</accession>
<keyword evidence="1" id="KW-0597">Phosphoprotein</keyword>
<dbReference type="AlphaFoldDB" id="A0A5J4L481"/>
<proteinExistence type="predicted"/>
<dbReference type="PANTHER" id="PTHR44591:SF3">
    <property type="entry name" value="RESPONSE REGULATORY DOMAIN-CONTAINING PROTEIN"/>
    <property type="match status" value="1"/>
</dbReference>
<dbReference type="InterPro" id="IPR011006">
    <property type="entry name" value="CheY-like_superfamily"/>
</dbReference>
<evidence type="ECO:0000259" key="2">
    <source>
        <dbReference type="PROSITE" id="PS50110"/>
    </source>
</evidence>
<dbReference type="EMBL" id="BLAB01000001">
    <property type="protein sequence ID" value="GER94483.1"/>
    <property type="molecule type" value="Genomic_DNA"/>
</dbReference>
<sequence length="123" mass="14207">MKKILVVDDEPDVAELIRIYLSSIGYDVDAFLSCEEAMAALLENKYWAVFCDYMMPRIMGDKLYYKIKDMDSELARRFIIVTGAVVNERLDEFVKNEGLKVINKPFRLDVLKNTLEELEKGDG</sequence>
<evidence type="ECO:0000256" key="1">
    <source>
        <dbReference type="ARBA" id="ARBA00022553"/>
    </source>
</evidence>
<dbReference type="SMART" id="SM00448">
    <property type="entry name" value="REC"/>
    <property type="match status" value="1"/>
</dbReference>
<reference evidence="3" key="1">
    <citation type="submission" date="2019-10" db="EMBL/GenBank/DDBJ databases">
        <title>Metagenomic sequencing of thiosulfate-disproportionating enrichment culture.</title>
        <authorList>
            <person name="Umezawa K."/>
            <person name="Kojima H."/>
            <person name="Fukui M."/>
        </authorList>
    </citation>
    <scope>NUCLEOTIDE SEQUENCE</scope>
    <source>
        <strain evidence="3">45J</strain>
    </source>
</reference>
<dbReference type="Pfam" id="PF00072">
    <property type="entry name" value="Response_reg"/>
    <property type="match status" value="1"/>
</dbReference>
<gene>
    <name evidence="3" type="ORF">A45J_2246</name>
</gene>
<dbReference type="InterPro" id="IPR050595">
    <property type="entry name" value="Bact_response_regulator"/>
</dbReference>
<comment type="caution">
    <text evidence="3">The sequence shown here is derived from an EMBL/GenBank/DDBJ whole genome shotgun (WGS) entry which is preliminary data.</text>
</comment>
<organism evidence="3">
    <name type="scientific">hot springs metagenome</name>
    <dbReference type="NCBI Taxonomy" id="433727"/>
    <lineage>
        <taxon>unclassified sequences</taxon>
        <taxon>metagenomes</taxon>
        <taxon>ecological metagenomes</taxon>
    </lineage>
</organism>
<dbReference type="PROSITE" id="PS50110">
    <property type="entry name" value="RESPONSE_REGULATORY"/>
    <property type="match status" value="1"/>
</dbReference>
<name>A0A5J4L481_9ZZZZ</name>
<evidence type="ECO:0000313" key="3">
    <source>
        <dbReference type="EMBL" id="GER94483.1"/>
    </source>
</evidence>
<dbReference type="SUPFAM" id="SSF52172">
    <property type="entry name" value="CheY-like"/>
    <property type="match status" value="1"/>
</dbReference>
<dbReference type="PANTHER" id="PTHR44591">
    <property type="entry name" value="STRESS RESPONSE REGULATOR PROTEIN 1"/>
    <property type="match status" value="1"/>
</dbReference>
<dbReference type="GO" id="GO:0000160">
    <property type="term" value="P:phosphorelay signal transduction system"/>
    <property type="evidence" value="ECO:0007669"/>
    <property type="project" value="InterPro"/>
</dbReference>
<dbReference type="CDD" id="cd00156">
    <property type="entry name" value="REC"/>
    <property type="match status" value="1"/>
</dbReference>
<feature type="domain" description="Response regulatory" evidence="2">
    <location>
        <begin position="3"/>
        <end position="119"/>
    </location>
</feature>
<dbReference type="Gene3D" id="3.40.50.2300">
    <property type="match status" value="1"/>
</dbReference>
<protein>
    <recommendedName>
        <fullName evidence="2">Response regulatory domain-containing protein</fullName>
    </recommendedName>
</protein>